<keyword evidence="3" id="KW-1185">Reference proteome</keyword>
<dbReference type="OrthoDB" id="27473at2"/>
<dbReference type="STRING" id="879212.DespoDRAFT_01128"/>
<accession>I5B0T3</accession>
<dbReference type="EMBL" id="CM001488">
    <property type="protein sequence ID" value="EIM63096.1"/>
    <property type="molecule type" value="Genomic_DNA"/>
</dbReference>
<evidence type="ECO:0000313" key="2">
    <source>
        <dbReference type="EMBL" id="EIM63096.1"/>
    </source>
</evidence>
<dbReference type="eggNOG" id="COG4634">
    <property type="taxonomic scope" value="Bacteria"/>
</dbReference>
<dbReference type="HOGENOM" id="CLU_150003_0_1_7"/>
<feature type="domain" description="DUF5615" evidence="1">
    <location>
        <begin position="7"/>
        <end position="100"/>
    </location>
</feature>
<name>I5B0T3_9BACT</name>
<sequence length="130" mass="14833">MNHNSIKFIVDVGVGKSIENYLRDKGYDAKAVREIDPAMSDDNIIRLAATEKRMVVTMDKDFGELVYHSCMDHYGVLLLRLEDATVPEKLEVIKFLLGNYSSKIANCFCVFQKNKFRIKQINKPGYGVKP</sequence>
<organism evidence="2 3">
    <name type="scientific">Desulfobacter postgatei 2ac9</name>
    <dbReference type="NCBI Taxonomy" id="879212"/>
    <lineage>
        <taxon>Bacteria</taxon>
        <taxon>Pseudomonadati</taxon>
        <taxon>Thermodesulfobacteriota</taxon>
        <taxon>Desulfobacteria</taxon>
        <taxon>Desulfobacterales</taxon>
        <taxon>Desulfobacteraceae</taxon>
        <taxon>Desulfobacter</taxon>
    </lineage>
</organism>
<dbReference type="InterPro" id="IPR041049">
    <property type="entry name" value="DUF5615"/>
</dbReference>
<dbReference type="RefSeq" id="WP_004072029.1">
    <property type="nucleotide sequence ID" value="NZ_CM001488.1"/>
</dbReference>
<dbReference type="Proteomes" id="UP000005778">
    <property type="component" value="Chromosome"/>
</dbReference>
<protein>
    <recommendedName>
        <fullName evidence="1">DUF5615 domain-containing protein</fullName>
    </recommendedName>
</protein>
<reference evidence="2 3" key="2">
    <citation type="submission" date="2012-02" db="EMBL/GenBank/DDBJ databases">
        <title>Improved High-Quality Draft sequence of Desulfobacter postgatei 2ac9.</title>
        <authorList>
            <consortium name="US DOE Joint Genome Institute"/>
            <person name="Lucas S."/>
            <person name="Han J."/>
            <person name="Lapidus A."/>
            <person name="Cheng J.-F."/>
            <person name="Goodwin L."/>
            <person name="Pitluck S."/>
            <person name="Peters L."/>
            <person name="Ovchinnikova G."/>
            <person name="Held B."/>
            <person name="Detter J.C."/>
            <person name="Han C."/>
            <person name="Tapia R."/>
            <person name="Land M."/>
            <person name="Hauser L."/>
            <person name="Kyrpides N."/>
            <person name="Ivanova N."/>
            <person name="Pagani I."/>
            <person name="Orellana R."/>
            <person name="Lovley D."/>
            <person name="Woyke T."/>
        </authorList>
    </citation>
    <scope>NUCLEOTIDE SEQUENCE [LARGE SCALE GENOMIC DNA]</scope>
    <source>
        <strain evidence="2 3">2ac9</strain>
    </source>
</reference>
<dbReference type="AlphaFoldDB" id="I5B0T3"/>
<evidence type="ECO:0000259" key="1">
    <source>
        <dbReference type="Pfam" id="PF18480"/>
    </source>
</evidence>
<gene>
    <name evidence="2" type="ORF">DespoDRAFT_01128</name>
</gene>
<dbReference type="Pfam" id="PF18480">
    <property type="entry name" value="DUF5615"/>
    <property type="match status" value="1"/>
</dbReference>
<evidence type="ECO:0000313" key="3">
    <source>
        <dbReference type="Proteomes" id="UP000005778"/>
    </source>
</evidence>
<proteinExistence type="predicted"/>
<reference evidence="2 3" key="1">
    <citation type="submission" date="2011-09" db="EMBL/GenBank/DDBJ databases">
        <authorList>
            <consortium name="US DOE Joint Genome Institute (JGI-PGF)"/>
            <person name="Lucas S."/>
            <person name="Han J."/>
            <person name="Lapidus A."/>
            <person name="Cheng J.-F."/>
            <person name="Goodwin L."/>
            <person name="Pitluck S."/>
            <person name="Peters L."/>
            <person name="Land M.L."/>
            <person name="Hauser L."/>
            <person name="Orellana R."/>
            <person name="Lovley D."/>
            <person name="Woyke T.J."/>
        </authorList>
    </citation>
    <scope>NUCLEOTIDE SEQUENCE [LARGE SCALE GENOMIC DNA]</scope>
    <source>
        <strain evidence="2 3">2ac9</strain>
    </source>
</reference>